<evidence type="ECO:0000256" key="5">
    <source>
        <dbReference type="SAM" id="MobiDB-lite"/>
    </source>
</evidence>
<dbReference type="PROSITE" id="PS00211">
    <property type="entry name" value="ABC_TRANSPORTER_1"/>
    <property type="match status" value="1"/>
</dbReference>
<dbReference type="InterPro" id="IPR050095">
    <property type="entry name" value="ECF_ABC_transporter_ATP-bd"/>
</dbReference>
<dbReference type="SMART" id="SM00382">
    <property type="entry name" value="AAA"/>
    <property type="match status" value="2"/>
</dbReference>
<dbReference type="Pfam" id="PF00005">
    <property type="entry name" value="ABC_tran"/>
    <property type="match status" value="2"/>
</dbReference>
<dbReference type="InterPro" id="IPR027417">
    <property type="entry name" value="P-loop_NTPase"/>
</dbReference>
<feature type="region of interest" description="Disordered" evidence="5">
    <location>
        <begin position="243"/>
        <end position="270"/>
    </location>
</feature>
<evidence type="ECO:0000259" key="6">
    <source>
        <dbReference type="PROSITE" id="PS50893"/>
    </source>
</evidence>
<dbReference type="AlphaFoldDB" id="A0A7T3ZX15"/>
<dbReference type="GO" id="GO:0016887">
    <property type="term" value="F:ATP hydrolysis activity"/>
    <property type="evidence" value="ECO:0007669"/>
    <property type="project" value="InterPro"/>
</dbReference>
<proteinExistence type="inferred from homology"/>
<dbReference type="GO" id="GO:0005524">
    <property type="term" value="F:ATP binding"/>
    <property type="evidence" value="ECO:0007669"/>
    <property type="project" value="UniProtKB-KW"/>
</dbReference>
<keyword evidence="3" id="KW-0547">Nucleotide-binding</keyword>
<dbReference type="PANTHER" id="PTHR43553">
    <property type="entry name" value="HEAVY METAL TRANSPORTER"/>
    <property type="match status" value="1"/>
</dbReference>
<accession>A0A7T3ZX15</accession>
<dbReference type="PROSITE" id="PS50893">
    <property type="entry name" value="ABC_TRANSPORTER_2"/>
    <property type="match status" value="2"/>
</dbReference>
<dbReference type="PANTHER" id="PTHR43553:SF24">
    <property type="entry name" value="ENERGY-COUPLING FACTOR TRANSPORTER ATP-BINDING PROTEIN ECFA1"/>
    <property type="match status" value="1"/>
</dbReference>
<organism evidence="7 8">
    <name type="scientific">Brevibacterium casei</name>
    <dbReference type="NCBI Taxonomy" id="33889"/>
    <lineage>
        <taxon>Bacteria</taxon>
        <taxon>Bacillati</taxon>
        <taxon>Actinomycetota</taxon>
        <taxon>Actinomycetes</taxon>
        <taxon>Micrococcales</taxon>
        <taxon>Brevibacteriaceae</taxon>
        <taxon>Brevibacterium</taxon>
    </lineage>
</organism>
<dbReference type="Gene3D" id="3.40.50.300">
    <property type="entry name" value="P-loop containing nucleotide triphosphate hydrolases"/>
    <property type="match status" value="2"/>
</dbReference>
<name>A0A7T3ZX15_9MICO</name>
<protein>
    <submittedName>
        <fullName evidence="7">ATP-binding cassette domain-containing protein</fullName>
    </submittedName>
</protein>
<dbReference type="EMBL" id="CP065989">
    <property type="protein sequence ID" value="QQB13256.1"/>
    <property type="molecule type" value="Genomic_DNA"/>
</dbReference>
<feature type="domain" description="ABC transporter" evidence="6">
    <location>
        <begin position="274"/>
        <end position="505"/>
    </location>
</feature>
<feature type="domain" description="ABC transporter" evidence="6">
    <location>
        <begin position="10"/>
        <end position="234"/>
    </location>
</feature>
<gene>
    <name evidence="7" type="ORF">I6H47_10385</name>
</gene>
<dbReference type="InterPro" id="IPR017871">
    <property type="entry name" value="ABC_transporter-like_CS"/>
</dbReference>
<evidence type="ECO:0000313" key="8">
    <source>
        <dbReference type="Proteomes" id="UP000595374"/>
    </source>
</evidence>
<dbReference type="GO" id="GO:0042626">
    <property type="term" value="F:ATPase-coupled transmembrane transporter activity"/>
    <property type="evidence" value="ECO:0007669"/>
    <property type="project" value="TreeGrafter"/>
</dbReference>
<evidence type="ECO:0000256" key="3">
    <source>
        <dbReference type="ARBA" id="ARBA00022741"/>
    </source>
</evidence>
<evidence type="ECO:0000313" key="7">
    <source>
        <dbReference type="EMBL" id="QQB13256.1"/>
    </source>
</evidence>
<dbReference type="InterPro" id="IPR003593">
    <property type="entry name" value="AAA+_ATPase"/>
</dbReference>
<dbReference type="InterPro" id="IPR003439">
    <property type="entry name" value="ABC_transporter-like_ATP-bd"/>
</dbReference>
<comment type="similarity">
    <text evidence="1">Belongs to the ABC transporter superfamily.</text>
</comment>
<evidence type="ECO:0000256" key="2">
    <source>
        <dbReference type="ARBA" id="ARBA00022448"/>
    </source>
</evidence>
<evidence type="ECO:0000256" key="4">
    <source>
        <dbReference type="ARBA" id="ARBA00022840"/>
    </source>
</evidence>
<dbReference type="GO" id="GO:0043190">
    <property type="term" value="C:ATP-binding cassette (ABC) transporter complex"/>
    <property type="evidence" value="ECO:0007669"/>
    <property type="project" value="TreeGrafter"/>
</dbReference>
<dbReference type="SUPFAM" id="SSF52540">
    <property type="entry name" value="P-loop containing nucleoside triphosphate hydrolases"/>
    <property type="match status" value="2"/>
</dbReference>
<keyword evidence="2" id="KW-0813">Transport</keyword>
<keyword evidence="4 7" id="KW-0067">ATP-binding</keyword>
<sequence length="505" mass="51698">MNPSATVLDLAGVDVTYRAAQAPALTDISLRLDPGRMHAVLGPQRSGISTLARLTVGLLAEQATVTGHAVVTDSAVMLGDDPEAQLSGMTSIVGDEVQLPSRLHGVTADRARVAAAAALSAFGLGELWDRRLDTLSGGQRQLVALAGLLALDPVLLVLDEPALSLDPRMRRSLIAGLRAHTDSGGAVLLTGHQFDDVAEACDAVSFLSSGTLGAAAEPASLGDAAIAGHGVWMSVPARASARSPGAAALASESDEPKPALPDDGQQTPRPAPVLTIESLRVERGGAVILDGVDLRLHPGELLALTGANGAGKSTLLRALAGLLGRGATVTGAMTVHRLGEDIVLPGMPAGRRAAHLGWVGQDPGTQLSASTVASELGRAAPLPRHRRREREAVVAERAAAVASAMATLGLTEAAEAHPFDLGTARRKDVVIASALITEPAVLLLDEPTQGRDAAAMARLNDVVADFCGRGGAVIAVTHDRRWAGSAADRIVTLDRSRLGATGADV</sequence>
<evidence type="ECO:0000256" key="1">
    <source>
        <dbReference type="ARBA" id="ARBA00005417"/>
    </source>
</evidence>
<dbReference type="Proteomes" id="UP000595374">
    <property type="component" value="Chromosome"/>
</dbReference>
<reference evidence="7 8" key="1">
    <citation type="submission" date="2020-12" db="EMBL/GenBank/DDBJ databases">
        <title>FDA dAtabase for Regulatory Grade micrObial Sequences (FDA-ARGOS): Supporting development and validation of Infectious Disease Dx tests.</title>
        <authorList>
            <person name="Sproer C."/>
            <person name="Gronow S."/>
            <person name="Severitt S."/>
            <person name="Schroder I."/>
            <person name="Tallon L."/>
            <person name="Sadzewicz L."/>
            <person name="Zhao X."/>
            <person name="Boylan J."/>
            <person name="Ott S."/>
            <person name="Bowen H."/>
            <person name="Vavikolanu K."/>
            <person name="Mehta A."/>
            <person name="Aluvathingal J."/>
            <person name="Nadendla S."/>
            <person name="Lowell S."/>
            <person name="Myers T."/>
            <person name="Yan Y."/>
            <person name="Sichtig H."/>
        </authorList>
    </citation>
    <scope>NUCLEOTIDE SEQUENCE [LARGE SCALE GENOMIC DNA]</scope>
    <source>
        <strain evidence="7 8">FDAARGOS_990</strain>
    </source>
</reference>
<dbReference type="RefSeq" id="WP_198498474.1">
    <property type="nucleotide sequence ID" value="NZ_CP065989.1"/>
</dbReference>